<sequence>MNIRKLFCPGNTPRILLFLFFFVVSAITTIACGYTEKNATGNVLLLFLLLLLAHRNTLTSITALLFLFCCALYAPAGMTYGKINNSFIVALLQTTTDEAAEFTGMIPVYHFLVSAAILVFMVIFWRTHHRGHRNWLALLLFVLCSVNSWPLRMVKGIVVGTTDTLREMQRYKQLNQHGADNWKILPGVPLYDTIVIVTGESVRRDYMSVYGYPVPTTPWLNTAPGLFIDGYTSAAASTVPSL</sequence>
<keyword evidence="2" id="KW-0472">Membrane</keyword>
<protein>
    <submittedName>
        <fullName evidence="4">DUF1705 domain-containing protein</fullName>
    </submittedName>
</protein>
<feature type="transmembrane region" description="Helical" evidence="2">
    <location>
        <begin position="108"/>
        <end position="127"/>
    </location>
</feature>
<feature type="domain" description="Sulfatase N-terminal" evidence="3">
    <location>
        <begin position="193"/>
        <end position="242"/>
    </location>
</feature>
<evidence type="ECO:0000256" key="1">
    <source>
        <dbReference type="ARBA" id="ARBA00038481"/>
    </source>
</evidence>
<dbReference type="Pfam" id="PF00884">
    <property type="entry name" value="Sulfatase"/>
    <property type="match status" value="1"/>
</dbReference>
<accession>A0A7A6RHF3</accession>
<feature type="transmembrane region" description="Helical" evidence="2">
    <location>
        <begin position="134"/>
        <end position="151"/>
    </location>
</feature>
<dbReference type="GO" id="GO:0009244">
    <property type="term" value="P:lipopolysaccharide core region biosynthetic process"/>
    <property type="evidence" value="ECO:0007669"/>
    <property type="project" value="TreeGrafter"/>
</dbReference>
<evidence type="ECO:0000256" key="2">
    <source>
        <dbReference type="SAM" id="Phobius"/>
    </source>
</evidence>
<dbReference type="EMBL" id="DABHBY010000060">
    <property type="protein sequence ID" value="HAJ1276788.1"/>
    <property type="molecule type" value="Genomic_DNA"/>
</dbReference>
<proteinExistence type="inferred from homology"/>
<dbReference type="InterPro" id="IPR000917">
    <property type="entry name" value="Sulfatase_N"/>
</dbReference>
<evidence type="ECO:0000313" key="4">
    <source>
        <dbReference type="EMBL" id="HAJ0958904.1"/>
    </source>
</evidence>
<name>A0A7A6RHF3_ECOLX</name>
<dbReference type="EMBL" id="DABGZI010000053">
    <property type="protein sequence ID" value="HAJ0958904.1"/>
    <property type="molecule type" value="Genomic_DNA"/>
</dbReference>
<keyword evidence="2" id="KW-0812">Transmembrane</keyword>
<comment type="similarity">
    <text evidence="1">Belongs to the phosphoethanolamine transferase family.</text>
</comment>
<feature type="transmembrane region" description="Helical" evidence="2">
    <location>
        <begin position="46"/>
        <end position="74"/>
    </location>
</feature>
<dbReference type="GO" id="GO:0016776">
    <property type="term" value="F:phosphotransferase activity, phosphate group as acceptor"/>
    <property type="evidence" value="ECO:0007669"/>
    <property type="project" value="TreeGrafter"/>
</dbReference>
<dbReference type="InterPro" id="IPR017850">
    <property type="entry name" value="Alkaline_phosphatase_core_sf"/>
</dbReference>
<keyword evidence="2" id="KW-1133">Transmembrane helix</keyword>
<dbReference type="PANTHER" id="PTHR30443:SF4">
    <property type="entry name" value="PHOSPHOETHANOLAMINE TRANSFERASE OPGE-RELATED"/>
    <property type="match status" value="1"/>
</dbReference>
<dbReference type="PROSITE" id="PS51257">
    <property type="entry name" value="PROKAR_LIPOPROTEIN"/>
    <property type="match status" value="1"/>
</dbReference>
<evidence type="ECO:0000313" key="6">
    <source>
        <dbReference type="EMBL" id="HAJ1276788.1"/>
    </source>
</evidence>
<dbReference type="GO" id="GO:0005886">
    <property type="term" value="C:plasma membrane"/>
    <property type="evidence" value="ECO:0007669"/>
    <property type="project" value="UniProtKB-SubCell"/>
</dbReference>
<evidence type="ECO:0000259" key="3">
    <source>
        <dbReference type="Pfam" id="PF00884"/>
    </source>
</evidence>
<dbReference type="InterPro" id="IPR040423">
    <property type="entry name" value="PEA_transferase"/>
</dbReference>
<evidence type="ECO:0000313" key="5">
    <source>
        <dbReference type="EMBL" id="HAJ1088419.1"/>
    </source>
</evidence>
<comment type="caution">
    <text evidence="4">The sequence shown here is derived from an EMBL/GenBank/DDBJ whole genome shotgun (WGS) entry which is preliminary data.</text>
</comment>
<dbReference type="RefSeq" id="WP_430832560.1">
    <property type="nucleotide sequence ID" value="NZ_JBIQPC010000043.1"/>
</dbReference>
<dbReference type="EMBL" id="DABHAM010000075">
    <property type="protein sequence ID" value="HAJ1088419.1"/>
    <property type="molecule type" value="Genomic_DNA"/>
</dbReference>
<dbReference type="Gene3D" id="3.40.720.10">
    <property type="entry name" value="Alkaline Phosphatase, subunit A"/>
    <property type="match status" value="1"/>
</dbReference>
<dbReference type="PANTHER" id="PTHR30443">
    <property type="entry name" value="INNER MEMBRANE PROTEIN"/>
    <property type="match status" value="1"/>
</dbReference>
<reference evidence="4" key="1">
    <citation type="journal article" date="2018" name="Genome Biol.">
        <title>SKESA: strategic k-mer extension for scrupulous assemblies.</title>
        <authorList>
            <person name="Souvorov A."/>
            <person name="Agarwala R."/>
            <person name="Lipman D.J."/>
        </authorList>
    </citation>
    <scope>NUCLEOTIDE SEQUENCE</scope>
    <source>
        <strain evidence="5">EC00587</strain>
        <strain evidence="4">EC00644</strain>
        <strain evidence="6">EC00659</strain>
    </source>
</reference>
<reference evidence="4" key="2">
    <citation type="submission" date="2019-09" db="EMBL/GenBank/DDBJ databases">
        <authorList>
            <consortium name="NCBI Pathogen Detection Project"/>
        </authorList>
    </citation>
    <scope>NUCLEOTIDE SEQUENCE</scope>
    <source>
        <strain evidence="5">EC00587</strain>
        <strain evidence="4">EC00644</strain>
        <strain evidence="6">EC00659</strain>
    </source>
</reference>
<dbReference type="AlphaFoldDB" id="A0A7A6RHF3"/>
<gene>
    <name evidence="4" type="ORF">HL581_24735</name>
    <name evidence="5" type="ORF">HL611_24785</name>
    <name evidence="6" type="ORF">HL648_24995</name>
</gene>
<feature type="non-terminal residue" evidence="4">
    <location>
        <position position="242"/>
    </location>
</feature>
<organism evidence="4">
    <name type="scientific">Escherichia coli</name>
    <dbReference type="NCBI Taxonomy" id="562"/>
    <lineage>
        <taxon>Bacteria</taxon>
        <taxon>Pseudomonadati</taxon>
        <taxon>Pseudomonadota</taxon>
        <taxon>Gammaproteobacteria</taxon>
        <taxon>Enterobacterales</taxon>
        <taxon>Enterobacteriaceae</taxon>
        <taxon>Escherichia</taxon>
    </lineage>
</organism>
<feature type="transmembrane region" description="Helical" evidence="2">
    <location>
        <begin position="15"/>
        <end position="34"/>
    </location>
</feature>